<gene>
    <name evidence="1" type="ORF">BHE90_007036</name>
</gene>
<evidence type="ECO:0000313" key="2">
    <source>
        <dbReference type="Proteomes" id="UP000287124"/>
    </source>
</evidence>
<dbReference type="Proteomes" id="UP000287124">
    <property type="component" value="Unassembled WGS sequence"/>
</dbReference>
<name>A0A430LRU9_9HYPO</name>
<evidence type="ECO:0000313" key="1">
    <source>
        <dbReference type="EMBL" id="RTE78438.1"/>
    </source>
</evidence>
<reference evidence="1 2" key="1">
    <citation type="submission" date="2017-06" db="EMBL/GenBank/DDBJ databases">
        <title>Comparative genomic analysis of Ambrosia Fusariam Clade fungi.</title>
        <authorList>
            <person name="Stajich J.E."/>
            <person name="Carrillo J."/>
            <person name="Kijimoto T."/>
            <person name="Eskalen A."/>
            <person name="O'Donnell K."/>
            <person name="Kasson M."/>
        </authorList>
    </citation>
    <scope>NUCLEOTIDE SEQUENCE [LARGE SCALE GENOMIC DNA]</scope>
    <source>
        <strain evidence="1 2">UCR1854</strain>
    </source>
</reference>
<accession>A0A430LRU9</accession>
<sequence length="996" mass="112795">MDPPGSNAEPEEFDYSLLDFDPDSLLDAWVKDLLVAGDHSAQHDQPVAMPPENTFSNTHSSFGGSDPALATDFDTTLWADPTGHVTADGSPLGSLDHFQISDMPQDRVSGLDPSMTDLQRIDPVSMLDPSVLQHPDFMDFQFSTGSGQNPPSDVTMEDLTSSSCTNLGDLREEAADINNGIMFPLQTCEPIEGSDFMPQPHDSRAAHHIEHFEHQSLNAPGTSRHAPPTSFTPLGILPQVLGPDILTRRQLPPKRRGGRRGKLSREQNVKYCVWGWYSMCSLSQNLGKIANLENAMYQSTVPRYHRSWIKLTFTVVIKEEIALFKNVDVQSMMILMGPLKTMLQQEAGQYAVIQSTQPRNTCRIPWVIVVSVLVSIFGDLHEDPSNWTMPSFSKVASTLADYAKKYFSRCCIIKFSTTTEDPHTPLWVRSIIEFYDSLSYQQSPESTIDDALPQFPTDDAGRLTSILVSWAGWVASQYLELHLFHHLQVIANNASFDSVEDRKSYIMTIFSVLLFSASYTQSIHEDAMDKKDPTIIPLYREVFDRRSRVQSALSVYCSIAVRGLPAWTNIWETVQLGWPFIQVETMAQQFHKSATAFNNNLSDTWESIIDSRVRFHDYYRLQFLLQKGVDYKTEGKLDFTECTSPEFRKCLELNTLDDWLNEYDQRSTGGLLSAQTTMQKRRASTRAFATLAMIDWRRKPVLPWDCTKSIAGEWDLLQSFAERVFRRLANMQVYTKYAQQCPAGTTPEEFLLSFVASQGSTPTPQTSGDRMKNLIRSARRWNELQDIVGLEVILIHDTVRDPRCDLQTFYIPSIVENGSDRQFTHLKEIIPTRLQWLAEACVELRGLVHMLKTASTTEGENATVIQDQIQTMITAAFGSRSSVEEALLSGWYQQRILKERVTALLRPEAATFPLDIKWGMFLCLLGRLDTRIGEEPDICVDFEMKENVCHEAESLMERDCSTLDSDSRSELRVWSHKVIDFWRTCLPVDTASRASG</sequence>
<proteinExistence type="predicted"/>
<dbReference type="EMBL" id="MIKF01000095">
    <property type="protein sequence ID" value="RTE78438.1"/>
    <property type="molecule type" value="Genomic_DNA"/>
</dbReference>
<protein>
    <submittedName>
        <fullName evidence="1">Uncharacterized protein</fullName>
    </submittedName>
</protein>
<dbReference type="AlphaFoldDB" id="A0A430LRU9"/>
<organism evidence="1 2">
    <name type="scientific">Fusarium euwallaceae</name>
    <dbReference type="NCBI Taxonomy" id="1147111"/>
    <lineage>
        <taxon>Eukaryota</taxon>
        <taxon>Fungi</taxon>
        <taxon>Dikarya</taxon>
        <taxon>Ascomycota</taxon>
        <taxon>Pezizomycotina</taxon>
        <taxon>Sordariomycetes</taxon>
        <taxon>Hypocreomycetidae</taxon>
        <taxon>Hypocreales</taxon>
        <taxon>Nectriaceae</taxon>
        <taxon>Fusarium</taxon>
        <taxon>Fusarium solani species complex</taxon>
    </lineage>
</organism>
<comment type="caution">
    <text evidence="1">The sequence shown here is derived from an EMBL/GenBank/DDBJ whole genome shotgun (WGS) entry which is preliminary data.</text>
</comment>
<keyword evidence="2" id="KW-1185">Reference proteome</keyword>